<accession>A0ABN6S0J4</accession>
<protein>
    <recommendedName>
        <fullName evidence="3">GAK system CofD-like protein</fullName>
    </recommendedName>
</protein>
<dbReference type="EMBL" id="AP026709">
    <property type="protein sequence ID" value="BDQ36765.1"/>
    <property type="molecule type" value="Genomic_DNA"/>
</dbReference>
<dbReference type="InterPro" id="IPR002882">
    <property type="entry name" value="CofD"/>
</dbReference>
<dbReference type="Gene3D" id="3.40.50.10680">
    <property type="entry name" value="CofD-like domains"/>
    <property type="match status" value="1"/>
</dbReference>
<reference evidence="1 2" key="1">
    <citation type="submission" date="2022-08" db="EMBL/GenBank/DDBJ databases">
        <title>Genome Sequence of the sulphate-reducing bacterium, Pseudodesulfovibrio sp. SYK.</title>
        <authorList>
            <person name="Kondo R."/>
            <person name="Kataoka T."/>
        </authorList>
    </citation>
    <scope>NUCLEOTIDE SEQUENCE [LARGE SCALE GENOMIC DNA]</scope>
    <source>
        <strain evidence="1 2">SYK</strain>
    </source>
</reference>
<evidence type="ECO:0008006" key="3">
    <source>
        <dbReference type="Google" id="ProtNLM"/>
    </source>
</evidence>
<sequence>MINSIKVQRWRQNPESGPSILFFSGGTALRDTSRALVGLTHNSIHCITPFDSGGSSAVLRNAFGMPAVGDIRNRLMALADQSVQGNNGVYALFTHRLSQQADQVELRNDLDRLASGEHFLMHCIPGPVGVIIMDYLQRFLAIMPADFDLCGASVGNLILTAGYLSKDRKMGPVIEMFSELATVRGEVRPVVDMDLHLVVELEDDTIIVGQHLMTGKEVSPLEAPIRSMWLTDSFERTSPVYPILGKDIKKRISHADLICYPPGSLYSSVIANLLPQGVGAVICENPCPKVFVPSMGHDPEAVGLSVADQVRLLLHYLAVSGAPEGCRPVEAVVVDVANGEYPDGIDEQAVRDMGLVVIDHPLVTEMSAPYIDGTKLAELLISLS</sequence>
<dbReference type="NCBIfam" id="TIGR04357">
    <property type="entry name" value="CofD_rel_GAK"/>
    <property type="match status" value="1"/>
</dbReference>
<dbReference type="InterPro" id="IPR027591">
    <property type="entry name" value="CofD-rel_GAK"/>
</dbReference>
<keyword evidence="2" id="KW-1185">Reference proteome</keyword>
<evidence type="ECO:0000313" key="1">
    <source>
        <dbReference type="EMBL" id="BDQ36765.1"/>
    </source>
</evidence>
<name>A0ABN6S0J4_9BACT</name>
<dbReference type="InterPro" id="IPR038136">
    <property type="entry name" value="CofD-like_dom_sf"/>
</dbReference>
<gene>
    <name evidence="1" type="ORF">SYK_11250</name>
</gene>
<dbReference type="SUPFAM" id="SSF142338">
    <property type="entry name" value="CofD-like"/>
    <property type="match status" value="1"/>
</dbReference>
<dbReference type="PANTHER" id="PTHR31240">
    <property type="entry name" value="MATERNAL EFFECT EMBRYO ARREST 18"/>
    <property type="match status" value="1"/>
</dbReference>
<dbReference type="CDD" id="cd07187">
    <property type="entry name" value="YvcK_like"/>
    <property type="match status" value="1"/>
</dbReference>
<proteinExistence type="predicted"/>
<dbReference type="Pfam" id="PF01933">
    <property type="entry name" value="CofD"/>
    <property type="match status" value="1"/>
</dbReference>
<dbReference type="PANTHER" id="PTHR31240:SF0">
    <property type="entry name" value="MATERNAL EFFECT EMBRYO ARREST 18"/>
    <property type="match status" value="1"/>
</dbReference>
<evidence type="ECO:0000313" key="2">
    <source>
        <dbReference type="Proteomes" id="UP001317742"/>
    </source>
</evidence>
<dbReference type="Proteomes" id="UP001317742">
    <property type="component" value="Chromosome"/>
</dbReference>
<dbReference type="RefSeq" id="WP_281762649.1">
    <property type="nucleotide sequence ID" value="NZ_AP026709.1"/>
</dbReference>
<organism evidence="1 2">
    <name type="scientific">Pseudodesulfovibrio nedwellii</name>
    <dbReference type="NCBI Taxonomy" id="2973072"/>
    <lineage>
        <taxon>Bacteria</taxon>
        <taxon>Pseudomonadati</taxon>
        <taxon>Thermodesulfobacteriota</taxon>
        <taxon>Desulfovibrionia</taxon>
        <taxon>Desulfovibrionales</taxon>
        <taxon>Desulfovibrionaceae</taxon>
    </lineage>
</organism>